<organism evidence="2 3">
    <name type="scientific">Choiromyces venosus 120613-1</name>
    <dbReference type="NCBI Taxonomy" id="1336337"/>
    <lineage>
        <taxon>Eukaryota</taxon>
        <taxon>Fungi</taxon>
        <taxon>Dikarya</taxon>
        <taxon>Ascomycota</taxon>
        <taxon>Pezizomycotina</taxon>
        <taxon>Pezizomycetes</taxon>
        <taxon>Pezizales</taxon>
        <taxon>Tuberaceae</taxon>
        <taxon>Choiromyces</taxon>
    </lineage>
</organism>
<sequence length="59" mass="6469">MHNTPIKYPSTTHPRPRLPHNLHQSPPATPKHNPIPTHSSKKNPTEPASPTPKQPPSCG</sequence>
<evidence type="ECO:0000313" key="3">
    <source>
        <dbReference type="Proteomes" id="UP000276215"/>
    </source>
</evidence>
<dbReference type="EMBL" id="ML120418">
    <property type="protein sequence ID" value="RPA96060.1"/>
    <property type="molecule type" value="Genomic_DNA"/>
</dbReference>
<gene>
    <name evidence="2" type="ORF">L873DRAFT_1811918</name>
</gene>
<evidence type="ECO:0000313" key="2">
    <source>
        <dbReference type="EMBL" id="RPA96060.1"/>
    </source>
</evidence>
<feature type="region of interest" description="Disordered" evidence="1">
    <location>
        <begin position="1"/>
        <end position="59"/>
    </location>
</feature>
<name>A0A3N4JI39_9PEZI</name>
<dbReference type="Proteomes" id="UP000276215">
    <property type="component" value="Unassembled WGS sequence"/>
</dbReference>
<keyword evidence="3" id="KW-1185">Reference proteome</keyword>
<feature type="compositionally biased region" description="Polar residues" evidence="1">
    <location>
        <begin position="1"/>
        <end position="13"/>
    </location>
</feature>
<feature type="compositionally biased region" description="Pro residues" evidence="1">
    <location>
        <begin position="47"/>
        <end position="59"/>
    </location>
</feature>
<proteinExistence type="predicted"/>
<accession>A0A3N4JI39</accession>
<feature type="non-terminal residue" evidence="2">
    <location>
        <position position="59"/>
    </location>
</feature>
<evidence type="ECO:0000256" key="1">
    <source>
        <dbReference type="SAM" id="MobiDB-lite"/>
    </source>
</evidence>
<reference evidence="2 3" key="1">
    <citation type="journal article" date="2018" name="Nat. Ecol. Evol.">
        <title>Pezizomycetes genomes reveal the molecular basis of ectomycorrhizal truffle lifestyle.</title>
        <authorList>
            <person name="Murat C."/>
            <person name="Payen T."/>
            <person name="Noel B."/>
            <person name="Kuo A."/>
            <person name="Morin E."/>
            <person name="Chen J."/>
            <person name="Kohler A."/>
            <person name="Krizsan K."/>
            <person name="Balestrini R."/>
            <person name="Da Silva C."/>
            <person name="Montanini B."/>
            <person name="Hainaut M."/>
            <person name="Levati E."/>
            <person name="Barry K.W."/>
            <person name="Belfiori B."/>
            <person name="Cichocki N."/>
            <person name="Clum A."/>
            <person name="Dockter R.B."/>
            <person name="Fauchery L."/>
            <person name="Guy J."/>
            <person name="Iotti M."/>
            <person name="Le Tacon F."/>
            <person name="Lindquist E.A."/>
            <person name="Lipzen A."/>
            <person name="Malagnac F."/>
            <person name="Mello A."/>
            <person name="Molinier V."/>
            <person name="Miyauchi S."/>
            <person name="Poulain J."/>
            <person name="Riccioni C."/>
            <person name="Rubini A."/>
            <person name="Sitrit Y."/>
            <person name="Splivallo R."/>
            <person name="Traeger S."/>
            <person name="Wang M."/>
            <person name="Zifcakova L."/>
            <person name="Wipf D."/>
            <person name="Zambonelli A."/>
            <person name="Paolocci F."/>
            <person name="Nowrousian M."/>
            <person name="Ottonello S."/>
            <person name="Baldrian P."/>
            <person name="Spatafora J.W."/>
            <person name="Henrissat B."/>
            <person name="Nagy L.G."/>
            <person name="Aury J.M."/>
            <person name="Wincker P."/>
            <person name="Grigoriev I.V."/>
            <person name="Bonfante P."/>
            <person name="Martin F.M."/>
        </authorList>
    </citation>
    <scope>NUCLEOTIDE SEQUENCE [LARGE SCALE GENOMIC DNA]</scope>
    <source>
        <strain evidence="2 3">120613-1</strain>
    </source>
</reference>
<protein>
    <submittedName>
        <fullName evidence="2">Uncharacterized protein</fullName>
    </submittedName>
</protein>
<dbReference type="AlphaFoldDB" id="A0A3N4JI39"/>